<gene>
    <name evidence="1" type="ORF">GCM10011607_12600</name>
</gene>
<comment type="caution">
    <text evidence="1">The sequence shown here is derived from an EMBL/GenBank/DDBJ whole genome shotgun (WGS) entry which is preliminary data.</text>
</comment>
<evidence type="ECO:0000313" key="1">
    <source>
        <dbReference type="EMBL" id="GGB53517.1"/>
    </source>
</evidence>
<proteinExistence type="predicted"/>
<dbReference type="Gene3D" id="3.30.70.2540">
    <property type="entry name" value="CRISPR-associated endoribonuclease Cas6/Csy4"/>
    <property type="match status" value="1"/>
</dbReference>
<protein>
    <submittedName>
        <fullName evidence="1">Uncharacterized protein</fullName>
    </submittedName>
</protein>
<sequence length="202" mass="22752">MEHYIVTNVDFFSKSEKKQAISAIIAAVHDINHKNSHPIALTFNANVDLGEIDSITKIGLVGEENSLIQANSSRLALLNQDLGIIFTTPKKFDGDEPLIYLRSKPELDPAGYQGQVKKRAINTAKRLARLGTPETVAQLHAKHMTNLFTLQKTTPHLRIRQRSNSNDRLFNLCIIKVPEIQPAHWSRKADIYGLRQVVRLLN</sequence>
<evidence type="ECO:0000313" key="2">
    <source>
        <dbReference type="Proteomes" id="UP000617555"/>
    </source>
</evidence>
<organism evidence="1 2">
    <name type="scientific">Shewanella inventionis</name>
    <dbReference type="NCBI Taxonomy" id="1738770"/>
    <lineage>
        <taxon>Bacteria</taxon>
        <taxon>Pseudomonadati</taxon>
        <taxon>Pseudomonadota</taxon>
        <taxon>Gammaproteobacteria</taxon>
        <taxon>Alteromonadales</taxon>
        <taxon>Shewanellaceae</taxon>
        <taxon>Shewanella</taxon>
    </lineage>
</organism>
<dbReference type="Proteomes" id="UP000617555">
    <property type="component" value="Unassembled WGS sequence"/>
</dbReference>
<dbReference type="InterPro" id="IPR042564">
    <property type="entry name" value="CRISPR-Cas6/Csy4_sf"/>
</dbReference>
<dbReference type="RefSeq" id="WP_188738123.1">
    <property type="nucleotide sequence ID" value="NZ_BMII01000008.1"/>
</dbReference>
<keyword evidence="2" id="KW-1185">Reference proteome</keyword>
<reference evidence="2" key="1">
    <citation type="journal article" date="2019" name="Int. J. Syst. Evol. Microbiol.">
        <title>The Global Catalogue of Microorganisms (GCM) 10K type strain sequencing project: providing services to taxonomists for standard genome sequencing and annotation.</title>
        <authorList>
            <consortium name="The Broad Institute Genomics Platform"/>
            <consortium name="The Broad Institute Genome Sequencing Center for Infectious Disease"/>
            <person name="Wu L."/>
            <person name="Ma J."/>
        </authorList>
    </citation>
    <scope>NUCLEOTIDE SEQUENCE [LARGE SCALE GENOMIC DNA]</scope>
    <source>
        <strain evidence="2">CGMCC 1.15339</strain>
    </source>
</reference>
<dbReference type="EMBL" id="BMII01000008">
    <property type="protein sequence ID" value="GGB53517.1"/>
    <property type="molecule type" value="Genomic_DNA"/>
</dbReference>
<accession>A0ABQ1IYF5</accession>
<name>A0ABQ1IYF5_9GAMM</name>